<keyword evidence="2" id="KW-1185">Reference proteome</keyword>
<reference evidence="2" key="1">
    <citation type="journal article" date="2019" name="Int. J. Syst. Evol. Microbiol.">
        <title>The Global Catalogue of Microorganisms (GCM) 10K type strain sequencing project: providing services to taxonomists for standard genome sequencing and annotation.</title>
        <authorList>
            <consortium name="The Broad Institute Genomics Platform"/>
            <consortium name="The Broad Institute Genome Sequencing Center for Infectious Disease"/>
            <person name="Wu L."/>
            <person name="Ma J."/>
        </authorList>
    </citation>
    <scope>NUCLEOTIDE SEQUENCE [LARGE SCALE GENOMIC DNA]</scope>
    <source>
        <strain evidence="2">CGMCC 4.7683</strain>
    </source>
</reference>
<dbReference type="Proteomes" id="UP000635387">
    <property type="component" value="Unassembled WGS sequence"/>
</dbReference>
<protein>
    <submittedName>
        <fullName evidence="1">Uncharacterized protein</fullName>
    </submittedName>
</protein>
<sequence length="113" mass="11507">MMLIPSGITPAAKPCSTRPATIGTSVSLRPATTEPAISMPRLSSSIRRFPYMSPSLPTTGVATALASNVAVMTQVASAGEESRSSGSFGISGMTRVCISETTIPPSANTTTTS</sequence>
<proteinExistence type="predicted"/>
<organism evidence="1 2">
    <name type="scientific">Amycolatopsis oliviviridis</name>
    <dbReference type="NCBI Taxonomy" id="1471590"/>
    <lineage>
        <taxon>Bacteria</taxon>
        <taxon>Bacillati</taxon>
        <taxon>Actinomycetota</taxon>
        <taxon>Actinomycetes</taxon>
        <taxon>Pseudonocardiales</taxon>
        <taxon>Pseudonocardiaceae</taxon>
        <taxon>Amycolatopsis</taxon>
    </lineage>
</organism>
<name>A0ABQ3L8P9_9PSEU</name>
<evidence type="ECO:0000313" key="1">
    <source>
        <dbReference type="EMBL" id="GHH06711.1"/>
    </source>
</evidence>
<evidence type="ECO:0000313" key="2">
    <source>
        <dbReference type="Proteomes" id="UP000635387"/>
    </source>
</evidence>
<dbReference type="EMBL" id="BNAY01000001">
    <property type="protein sequence ID" value="GHH06711.1"/>
    <property type="molecule type" value="Genomic_DNA"/>
</dbReference>
<gene>
    <name evidence="1" type="ORF">GCM10017790_12560</name>
</gene>
<comment type="caution">
    <text evidence="1">The sequence shown here is derived from an EMBL/GenBank/DDBJ whole genome shotgun (WGS) entry which is preliminary data.</text>
</comment>
<accession>A0ABQ3L8P9</accession>